<proteinExistence type="predicted"/>
<dbReference type="KEGG" id="ccal:108623315"/>
<gene>
    <name evidence="3" type="primary">LOC108623315</name>
</gene>
<protein>
    <submittedName>
        <fullName evidence="3">Uncharacterized protein LOC108623315</fullName>
    </submittedName>
</protein>
<evidence type="ECO:0000256" key="1">
    <source>
        <dbReference type="SAM" id="Coils"/>
    </source>
</evidence>
<keyword evidence="1" id="KW-0175">Coiled coil</keyword>
<feature type="coiled-coil region" evidence="1">
    <location>
        <begin position="18"/>
        <end position="157"/>
    </location>
</feature>
<evidence type="ECO:0000313" key="3">
    <source>
        <dbReference type="RefSeq" id="XP_017877229.1"/>
    </source>
</evidence>
<dbReference type="Proteomes" id="UP000694925">
    <property type="component" value="Unplaced"/>
</dbReference>
<reference evidence="3" key="1">
    <citation type="submission" date="2025-08" db="UniProtKB">
        <authorList>
            <consortium name="RefSeq"/>
        </authorList>
    </citation>
    <scope>IDENTIFICATION</scope>
    <source>
        <tissue evidence="3">Whole body</tissue>
    </source>
</reference>
<evidence type="ECO:0000313" key="2">
    <source>
        <dbReference type="Proteomes" id="UP000694925"/>
    </source>
</evidence>
<dbReference type="RefSeq" id="XP_017877229.1">
    <property type="nucleotide sequence ID" value="XM_018021740.2"/>
</dbReference>
<sequence length="273" mass="32108">MKSVRSNAPDIVLFNKNLREVLYELQRKTAQLDNLEKELLLARSELCTKTSLLQTEEKISGELRTRLKITSDTINRLEEEKMRDSIERSNLSTSYEIVSKERDELKKEVLFFHTEASKYKFNVDSLEYALRRETQQREKLEQALTDFKNENEKVVANVDLNIEKLSKEQKYLMDSAMNVIQFNKRLQTYGLCSYAINKKYKEEIKHLQNKLLALSPCETSNQSQLHPEIENLRFKLKEMLAQLKARLRDSAPFEDKLNHTLDELSIDLTKIQN</sequence>
<keyword evidence="2" id="KW-1185">Reference proteome</keyword>
<organism evidence="2 3">
    <name type="scientific">Ceratina calcarata</name>
    <dbReference type="NCBI Taxonomy" id="156304"/>
    <lineage>
        <taxon>Eukaryota</taxon>
        <taxon>Metazoa</taxon>
        <taxon>Ecdysozoa</taxon>
        <taxon>Arthropoda</taxon>
        <taxon>Hexapoda</taxon>
        <taxon>Insecta</taxon>
        <taxon>Pterygota</taxon>
        <taxon>Neoptera</taxon>
        <taxon>Endopterygota</taxon>
        <taxon>Hymenoptera</taxon>
        <taxon>Apocrita</taxon>
        <taxon>Aculeata</taxon>
        <taxon>Apoidea</taxon>
        <taxon>Anthophila</taxon>
        <taxon>Apidae</taxon>
        <taxon>Ceratina</taxon>
        <taxon>Zadontomerus</taxon>
    </lineage>
</organism>
<dbReference type="GeneID" id="108623315"/>
<name>A0AAJ7IUE4_9HYME</name>
<accession>A0AAJ7IUE4</accession>
<dbReference type="AlphaFoldDB" id="A0AAJ7IUE4"/>